<dbReference type="AlphaFoldDB" id="A0A8J2I7P6"/>
<dbReference type="EMBL" id="CAJRGZ010000025">
    <property type="protein sequence ID" value="CAG5181138.1"/>
    <property type="molecule type" value="Genomic_DNA"/>
</dbReference>
<evidence type="ECO:0000256" key="2">
    <source>
        <dbReference type="SAM" id="Phobius"/>
    </source>
</evidence>
<feature type="compositionally biased region" description="Polar residues" evidence="1">
    <location>
        <begin position="282"/>
        <end position="293"/>
    </location>
</feature>
<gene>
    <name evidence="3" type="ORF">ALTATR162_LOCUS9612</name>
</gene>
<protein>
    <submittedName>
        <fullName evidence="3">Uncharacterized protein</fullName>
    </submittedName>
</protein>
<organism evidence="3 4">
    <name type="scientific">Alternaria atra</name>
    <dbReference type="NCBI Taxonomy" id="119953"/>
    <lineage>
        <taxon>Eukaryota</taxon>
        <taxon>Fungi</taxon>
        <taxon>Dikarya</taxon>
        <taxon>Ascomycota</taxon>
        <taxon>Pezizomycotina</taxon>
        <taxon>Dothideomycetes</taxon>
        <taxon>Pleosporomycetidae</taxon>
        <taxon>Pleosporales</taxon>
        <taxon>Pleosporineae</taxon>
        <taxon>Pleosporaceae</taxon>
        <taxon>Alternaria</taxon>
        <taxon>Alternaria sect. Ulocladioides</taxon>
    </lineage>
</organism>
<evidence type="ECO:0000313" key="3">
    <source>
        <dbReference type="EMBL" id="CAG5181138.1"/>
    </source>
</evidence>
<keyword evidence="2" id="KW-0472">Membrane</keyword>
<keyword evidence="4" id="KW-1185">Reference proteome</keyword>
<dbReference type="RefSeq" id="XP_043173181.1">
    <property type="nucleotide sequence ID" value="XM_043317246.1"/>
</dbReference>
<feature type="region of interest" description="Disordered" evidence="1">
    <location>
        <begin position="22"/>
        <end position="77"/>
    </location>
</feature>
<keyword evidence="2" id="KW-1133">Transmembrane helix</keyword>
<evidence type="ECO:0000313" key="4">
    <source>
        <dbReference type="Proteomes" id="UP000676310"/>
    </source>
</evidence>
<feature type="transmembrane region" description="Helical" evidence="2">
    <location>
        <begin position="138"/>
        <end position="159"/>
    </location>
</feature>
<accession>A0A8J2I7P6</accession>
<dbReference type="GeneID" id="67021853"/>
<keyword evidence="2" id="KW-0812">Transmembrane</keyword>
<comment type="caution">
    <text evidence="3">The sequence shown here is derived from an EMBL/GenBank/DDBJ whole genome shotgun (WGS) entry which is preliminary data.</text>
</comment>
<dbReference type="OrthoDB" id="5411141at2759"/>
<feature type="compositionally biased region" description="Polar residues" evidence="1">
    <location>
        <begin position="322"/>
        <end position="332"/>
    </location>
</feature>
<feature type="region of interest" description="Disordered" evidence="1">
    <location>
        <begin position="175"/>
        <end position="343"/>
    </location>
</feature>
<feature type="region of interest" description="Disordered" evidence="1">
    <location>
        <begin position="416"/>
        <end position="460"/>
    </location>
</feature>
<feature type="compositionally biased region" description="Polar residues" evidence="1">
    <location>
        <begin position="239"/>
        <end position="262"/>
    </location>
</feature>
<evidence type="ECO:0000256" key="1">
    <source>
        <dbReference type="SAM" id="MobiDB-lite"/>
    </source>
</evidence>
<feature type="compositionally biased region" description="Acidic residues" evidence="1">
    <location>
        <begin position="54"/>
        <end position="66"/>
    </location>
</feature>
<sequence length="509" mass="56079">MPAPWRRGVYDKVDYVVVERDGVQHERGLVVEEPTATVNRQPRAKRQEPSPTDADYDSDSDEDDYPDNPTMTAMTTPSLTIPSGTPALLITMTLSDEPQATTPAFADNDPTETIVIAMPPPPPRPHHDRPISQTTEHLLIAAGSIGATIIIVMVVLAMYTMRKRGLTFRDVLQQGKQQLRRGPPPPPPSRYGQDKKQNFDDEYAYGMNDSFNAPRPTVAPTRSSSLSSQKRLQALGRSDSFNQPPTRDGTQSFYDDTPSVSNSHRRNDSATPSSPLLPIEGQRQSASTRNTRSLDGDEESLQFPDPSQEQIRNLPPPPTFRQFLSNRPSISQRPGFGGASAAAAGGMASRFSWTNSQAPQTPHDPSRDTATQQLGRDSFMTSRSSVPRFRTVDSWVNQQSNRVEEQRLKQQFRMTQSTTYSEDEVPEMPALPSGVPKNASGITRQPSAAGLSRNGSKSGLVGRDIKHQRHDTQTTAPIFKAHPGTEVRFSTRSAVPSEILDRGRENAAL</sequence>
<reference evidence="3" key="1">
    <citation type="submission" date="2021-05" db="EMBL/GenBank/DDBJ databases">
        <authorList>
            <person name="Stam R."/>
        </authorList>
    </citation>
    <scope>NUCLEOTIDE SEQUENCE</scope>
    <source>
        <strain evidence="3">CS162</strain>
    </source>
</reference>
<dbReference type="Proteomes" id="UP000676310">
    <property type="component" value="Unassembled WGS sequence"/>
</dbReference>
<name>A0A8J2I7P6_9PLEO</name>
<feature type="region of interest" description="Disordered" evidence="1">
    <location>
        <begin position="353"/>
        <end position="372"/>
    </location>
</feature>
<proteinExistence type="predicted"/>